<dbReference type="Proteomes" id="UP000649259">
    <property type="component" value="Unassembled WGS sequence"/>
</dbReference>
<dbReference type="PANTHER" id="PTHR24421:SF10">
    <property type="entry name" value="NITRATE_NITRITE SENSOR PROTEIN NARQ"/>
    <property type="match status" value="1"/>
</dbReference>
<evidence type="ECO:0000259" key="13">
    <source>
        <dbReference type="Pfam" id="PF23539"/>
    </source>
</evidence>
<evidence type="ECO:0000256" key="7">
    <source>
        <dbReference type="ARBA" id="ARBA00022840"/>
    </source>
</evidence>
<sequence length="456" mass="46932">MFGATTASRIKGDRGLLARWNTLGVPVRDGLFTLALAPVVFAPVTAPLGAEFGDLAKRPLDGPGVLVTTFLWLPLMLRRRSPGVCLALVAAAFALHQLAAYPSTFASVGLYVALYGAGAHAERADGTGLVAALAAAVGSYVLFAVALHGRGSPQRVSDFCLIFLALAACWGAGRAVRSRRAGEGERRRRSVQAAIAQERARIARELHDVVTHHVTAMVVQADAARYLLADAPGRAADGLDAIGDSGRHALTDLRHLLGLLKAPGDPGSGGTAFGDKDSGVSDFVAAAADGRPGVADPADRAPAPGRLADLVDQLRAAGQPVELTRTGERPVMASGVELAVYRVVQEALTNALKHAPGHRTSVTVRYEPHGIEVEVMTEGKPAAGAVAVTGLGRGGGYGLIGLRERVGVFGGELTAGAGPDGGFTVTARIPSTSHETPSGPDTPPGRDGRRTAAGPR</sequence>
<evidence type="ECO:0000256" key="1">
    <source>
        <dbReference type="ARBA" id="ARBA00000085"/>
    </source>
</evidence>
<dbReference type="Pfam" id="PF02518">
    <property type="entry name" value="HATPase_c"/>
    <property type="match status" value="1"/>
</dbReference>
<evidence type="ECO:0000256" key="8">
    <source>
        <dbReference type="ARBA" id="ARBA00023012"/>
    </source>
</evidence>
<evidence type="ECO:0000256" key="9">
    <source>
        <dbReference type="SAM" id="MobiDB-lite"/>
    </source>
</evidence>
<gene>
    <name evidence="14" type="ORF">Saso_21730</name>
</gene>
<feature type="transmembrane region" description="Helical" evidence="10">
    <location>
        <begin position="84"/>
        <end position="114"/>
    </location>
</feature>
<keyword evidence="5" id="KW-0547">Nucleotide-binding</keyword>
<feature type="domain" description="Histidine kinase/HSP90-like ATPase" evidence="11">
    <location>
        <begin position="336"/>
        <end position="431"/>
    </location>
</feature>
<dbReference type="InterPro" id="IPR011712">
    <property type="entry name" value="Sig_transdc_His_kin_sub3_dim/P"/>
</dbReference>
<organism evidence="14 15">
    <name type="scientific">Streptomyces asoensis</name>
    <dbReference type="NCBI Taxonomy" id="249586"/>
    <lineage>
        <taxon>Bacteria</taxon>
        <taxon>Bacillati</taxon>
        <taxon>Actinomycetota</taxon>
        <taxon>Actinomycetes</taxon>
        <taxon>Kitasatosporales</taxon>
        <taxon>Streptomycetaceae</taxon>
        <taxon>Streptomyces</taxon>
    </lineage>
</organism>
<reference evidence="15" key="1">
    <citation type="submission" date="2023-07" db="EMBL/GenBank/DDBJ databases">
        <title>Whole genome shotgun sequence of Streptomyces cacaoi subsp. asoensis NBRC 13813.</title>
        <authorList>
            <person name="Komaki H."/>
            <person name="Tamura T."/>
        </authorList>
    </citation>
    <scope>NUCLEOTIDE SEQUENCE [LARGE SCALE GENOMIC DNA]</scope>
    <source>
        <strain evidence="15">NBRC 13813</strain>
    </source>
</reference>
<feature type="transmembrane region" description="Helical" evidence="10">
    <location>
        <begin position="159"/>
        <end position="176"/>
    </location>
</feature>
<dbReference type="Gene3D" id="1.20.5.1930">
    <property type="match status" value="1"/>
</dbReference>
<evidence type="ECO:0000256" key="3">
    <source>
        <dbReference type="ARBA" id="ARBA00022553"/>
    </source>
</evidence>
<proteinExistence type="predicted"/>
<keyword evidence="10" id="KW-0472">Membrane</keyword>
<feature type="domain" description="Signal transduction histidine kinase subgroup 3 dimerisation and phosphoacceptor" evidence="12">
    <location>
        <begin position="198"/>
        <end position="263"/>
    </location>
</feature>
<dbReference type="PANTHER" id="PTHR24421">
    <property type="entry name" value="NITRATE/NITRITE SENSOR PROTEIN NARX-RELATED"/>
    <property type="match status" value="1"/>
</dbReference>
<feature type="domain" description="DUF7134" evidence="13">
    <location>
        <begin position="41"/>
        <end position="180"/>
    </location>
</feature>
<accession>A0ABQ3RXE4</accession>
<name>A0ABQ3RXE4_9ACTN</name>
<dbReference type="CDD" id="cd16917">
    <property type="entry name" value="HATPase_UhpB-NarQ-NarX-like"/>
    <property type="match status" value="1"/>
</dbReference>
<keyword evidence="10" id="KW-1133">Transmembrane helix</keyword>
<evidence type="ECO:0000259" key="11">
    <source>
        <dbReference type="Pfam" id="PF02518"/>
    </source>
</evidence>
<dbReference type="EC" id="2.7.13.3" evidence="2"/>
<evidence type="ECO:0000259" key="12">
    <source>
        <dbReference type="Pfam" id="PF07730"/>
    </source>
</evidence>
<dbReference type="SUPFAM" id="SSF55874">
    <property type="entry name" value="ATPase domain of HSP90 chaperone/DNA topoisomerase II/histidine kinase"/>
    <property type="match status" value="1"/>
</dbReference>
<dbReference type="Pfam" id="PF07730">
    <property type="entry name" value="HisKA_3"/>
    <property type="match status" value="1"/>
</dbReference>
<dbReference type="InterPro" id="IPR055558">
    <property type="entry name" value="DUF7134"/>
</dbReference>
<evidence type="ECO:0000256" key="2">
    <source>
        <dbReference type="ARBA" id="ARBA00012438"/>
    </source>
</evidence>
<dbReference type="EMBL" id="BNEB01000002">
    <property type="protein sequence ID" value="GHI60523.1"/>
    <property type="molecule type" value="Genomic_DNA"/>
</dbReference>
<feature type="transmembrane region" description="Helical" evidence="10">
    <location>
        <begin position="126"/>
        <end position="147"/>
    </location>
</feature>
<keyword evidence="6 14" id="KW-0418">Kinase</keyword>
<evidence type="ECO:0000256" key="4">
    <source>
        <dbReference type="ARBA" id="ARBA00022679"/>
    </source>
</evidence>
<dbReference type="Gene3D" id="3.30.565.10">
    <property type="entry name" value="Histidine kinase-like ATPase, C-terminal domain"/>
    <property type="match status" value="1"/>
</dbReference>
<dbReference type="GO" id="GO:0016301">
    <property type="term" value="F:kinase activity"/>
    <property type="evidence" value="ECO:0007669"/>
    <property type="project" value="UniProtKB-KW"/>
</dbReference>
<keyword evidence="7" id="KW-0067">ATP-binding</keyword>
<dbReference type="GeneID" id="91470073"/>
<comment type="caution">
    <text evidence="14">The sequence shown here is derived from an EMBL/GenBank/DDBJ whole genome shotgun (WGS) entry which is preliminary data.</text>
</comment>
<keyword evidence="10" id="KW-0812">Transmembrane</keyword>
<keyword evidence="15" id="KW-1185">Reference proteome</keyword>
<feature type="region of interest" description="Disordered" evidence="9">
    <location>
        <begin position="417"/>
        <end position="456"/>
    </location>
</feature>
<evidence type="ECO:0000256" key="10">
    <source>
        <dbReference type="SAM" id="Phobius"/>
    </source>
</evidence>
<comment type="catalytic activity">
    <reaction evidence="1">
        <text>ATP + protein L-histidine = ADP + protein N-phospho-L-histidine.</text>
        <dbReference type="EC" id="2.7.13.3"/>
    </reaction>
</comment>
<keyword evidence="8" id="KW-0902">Two-component regulatory system</keyword>
<dbReference type="InterPro" id="IPR036890">
    <property type="entry name" value="HATPase_C_sf"/>
</dbReference>
<keyword evidence="3" id="KW-0597">Phosphoprotein</keyword>
<evidence type="ECO:0000256" key="6">
    <source>
        <dbReference type="ARBA" id="ARBA00022777"/>
    </source>
</evidence>
<keyword evidence="4" id="KW-0808">Transferase</keyword>
<dbReference type="Pfam" id="PF23539">
    <property type="entry name" value="DUF7134"/>
    <property type="match status" value="1"/>
</dbReference>
<protein>
    <recommendedName>
        <fullName evidence="2">histidine kinase</fullName>
        <ecNumber evidence="2">2.7.13.3</ecNumber>
    </recommendedName>
</protein>
<dbReference type="RefSeq" id="WP_229901113.1">
    <property type="nucleotide sequence ID" value="NZ_BMSI01000002.1"/>
</dbReference>
<dbReference type="InterPro" id="IPR050482">
    <property type="entry name" value="Sensor_HK_TwoCompSys"/>
</dbReference>
<evidence type="ECO:0000256" key="5">
    <source>
        <dbReference type="ARBA" id="ARBA00022741"/>
    </source>
</evidence>
<evidence type="ECO:0000313" key="15">
    <source>
        <dbReference type="Proteomes" id="UP000649259"/>
    </source>
</evidence>
<dbReference type="InterPro" id="IPR003594">
    <property type="entry name" value="HATPase_dom"/>
</dbReference>
<evidence type="ECO:0000313" key="14">
    <source>
        <dbReference type="EMBL" id="GHI60523.1"/>
    </source>
</evidence>